<evidence type="ECO:0000313" key="4">
    <source>
        <dbReference type="Proteomes" id="UP000232323"/>
    </source>
</evidence>
<protein>
    <recommendedName>
        <fullName evidence="2">TFA2 Winged helix domain-containing protein</fullName>
    </recommendedName>
</protein>
<feature type="region of interest" description="Disordered" evidence="1">
    <location>
        <begin position="125"/>
        <end position="176"/>
    </location>
</feature>
<comment type="caution">
    <text evidence="3">The sequence shown here is derived from an EMBL/GenBank/DDBJ whole genome shotgun (WGS) entry which is preliminary data.</text>
</comment>
<dbReference type="InterPro" id="IPR040501">
    <property type="entry name" value="TFA2_Winged_2"/>
</dbReference>
<dbReference type="Pfam" id="PF18121">
    <property type="entry name" value="TFA2_Winged_2"/>
    <property type="match status" value="1"/>
</dbReference>
<reference evidence="3 4" key="1">
    <citation type="submission" date="2017-08" db="EMBL/GenBank/DDBJ databases">
        <title>Acidophilic green algal genome provides insights into adaptation to an acidic environment.</title>
        <authorList>
            <person name="Hirooka S."/>
            <person name="Hirose Y."/>
            <person name="Kanesaki Y."/>
            <person name="Higuchi S."/>
            <person name="Fujiwara T."/>
            <person name="Onuma R."/>
            <person name="Era A."/>
            <person name="Ohbayashi R."/>
            <person name="Uzuka A."/>
            <person name="Nozaki H."/>
            <person name="Yoshikawa H."/>
            <person name="Miyagishima S.Y."/>
        </authorList>
    </citation>
    <scope>NUCLEOTIDE SEQUENCE [LARGE SCALE GENOMIC DNA]</scope>
    <source>
        <strain evidence="3 4">NIES-2499</strain>
    </source>
</reference>
<accession>A0A250XNX7</accession>
<evidence type="ECO:0000259" key="2">
    <source>
        <dbReference type="Pfam" id="PF18121"/>
    </source>
</evidence>
<sequence>MEATGVRLTDALVDRLTRSEHVDIVDDIGFVLDARCDDMCFIYSPPLELGSADDLMKHLRSQEPPELWVHMRDLKNSYPGFDKDLMRLVNEGNVRLGSDPSDGTEIVCAVDHDIARDAECDAQRQLQRRKDRMRGLRPVHGDDRGSAPPLCSFTSSRTNQHRPDLFSSPSKRGRRK</sequence>
<keyword evidence="4" id="KW-1185">Reference proteome</keyword>
<proteinExistence type="predicted"/>
<feature type="domain" description="TFA2 Winged helix" evidence="2">
    <location>
        <begin position="51"/>
        <end position="96"/>
    </location>
</feature>
<feature type="compositionally biased region" description="Basic residues" evidence="1">
    <location>
        <begin position="126"/>
        <end position="137"/>
    </location>
</feature>
<evidence type="ECO:0000313" key="3">
    <source>
        <dbReference type="EMBL" id="GAX84781.1"/>
    </source>
</evidence>
<name>A0A250XNX7_9CHLO</name>
<evidence type="ECO:0000256" key="1">
    <source>
        <dbReference type="SAM" id="MobiDB-lite"/>
    </source>
</evidence>
<gene>
    <name evidence="3" type="ORF">CEUSTIGMA_g12202.t1</name>
</gene>
<organism evidence="3 4">
    <name type="scientific">Chlamydomonas eustigma</name>
    <dbReference type="NCBI Taxonomy" id="1157962"/>
    <lineage>
        <taxon>Eukaryota</taxon>
        <taxon>Viridiplantae</taxon>
        <taxon>Chlorophyta</taxon>
        <taxon>core chlorophytes</taxon>
        <taxon>Chlorophyceae</taxon>
        <taxon>CS clade</taxon>
        <taxon>Chlamydomonadales</taxon>
        <taxon>Chlamydomonadaceae</taxon>
        <taxon>Chlamydomonas</taxon>
    </lineage>
</organism>
<dbReference type="Proteomes" id="UP000232323">
    <property type="component" value="Unassembled WGS sequence"/>
</dbReference>
<dbReference type="EMBL" id="BEGY01000135">
    <property type="protein sequence ID" value="GAX84781.1"/>
    <property type="molecule type" value="Genomic_DNA"/>
</dbReference>
<dbReference type="AlphaFoldDB" id="A0A250XNX7"/>